<evidence type="ECO:0000313" key="1">
    <source>
        <dbReference type="EMBL" id="JAD16440.1"/>
    </source>
</evidence>
<organism evidence="1">
    <name type="scientific">Arundo donax</name>
    <name type="common">Giant reed</name>
    <name type="synonym">Donax arundinaceus</name>
    <dbReference type="NCBI Taxonomy" id="35708"/>
    <lineage>
        <taxon>Eukaryota</taxon>
        <taxon>Viridiplantae</taxon>
        <taxon>Streptophyta</taxon>
        <taxon>Embryophyta</taxon>
        <taxon>Tracheophyta</taxon>
        <taxon>Spermatophyta</taxon>
        <taxon>Magnoliopsida</taxon>
        <taxon>Liliopsida</taxon>
        <taxon>Poales</taxon>
        <taxon>Poaceae</taxon>
        <taxon>PACMAD clade</taxon>
        <taxon>Arundinoideae</taxon>
        <taxon>Arundineae</taxon>
        <taxon>Arundo</taxon>
    </lineage>
</organism>
<reference evidence="1" key="2">
    <citation type="journal article" date="2015" name="Data Brief">
        <title>Shoot transcriptome of the giant reed, Arundo donax.</title>
        <authorList>
            <person name="Barrero R.A."/>
            <person name="Guerrero F.D."/>
            <person name="Moolhuijzen P."/>
            <person name="Goolsby J.A."/>
            <person name="Tidwell J."/>
            <person name="Bellgard S.E."/>
            <person name="Bellgard M.I."/>
        </authorList>
    </citation>
    <scope>NUCLEOTIDE SEQUENCE</scope>
    <source>
        <tissue evidence="1">Shoot tissue taken approximately 20 cm above the soil surface</tissue>
    </source>
</reference>
<dbReference type="AlphaFoldDB" id="A0A0A8XUT2"/>
<accession>A0A0A8XUT2</accession>
<sequence length="236" mass="23868">MVVVDDGEGAEIGGGEVGEAAGVGRAAIGGVAGHDGGADGVAGAGGPGAAPPGVHQHGLLVRLLLHADQLGVGAATILALGHELVVRADLGDGAALQDGDEVGLADGGEAVGDHQRGATDHEAVQRLLHQLLRLGVERAGGLVQQQDRRVLEHGAGDGDPLLLTAGQLQAAITHLGVVAVGQLDDEGVGVSDPGGLLHLRLRRALALPAQQQILLDARREQRRLLAHQTYLLPHPT</sequence>
<reference evidence="1" key="1">
    <citation type="submission" date="2014-09" db="EMBL/GenBank/DDBJ databases">
        <authorList>
            <person name="Magalhaes I.L.F."/>
            <person name="Oliveira U."/>
            <person name="Santos F.R."/>
            <person name="Vidigal T.H.D.A."/>
            <person name="Brescovit A.D."/>
            <person name="Santos A.J."/>
        </authorList>
    </citation>
    <scope>NUCLEOTIDE SEQUENCE</scope>
    <source>
        <tissue evidence="1">Shoot tissue taken approximately 20 cm above the soil surface</tissue>
    </source>
</reference>
<protein>
    <submittedName>
        <fullName evidence="1">Uncharacterized protein</fullName>
    </submittedName>
</protein>
<dbReference type="AntiFam" id="ANF00142">
    <property type="entry name" value="Shadow ORF (opposite yadG)"/>
</dbReference>
<dbReference type="EMBL" id="GBRH01281455">
    <property type="protein sequence ID" value="JAD16440.1"/>
    <property type="molecule type" value="Transcribed_RNA"/>
</dbReference>
<proteinExistence type="predicted"/>
<name>A0A0A8XUT2_ARUDO</name>
<dbReference type="AntiFam" id="ANF00095">
    <property type="entry name" value="Shadow ORF (opposite ABC transporters)"/>
</dbReference>